<evidence type="ECO:0000313" key="1">
    <source>
        <dbReference type="EMBL" id="MDB0520417.1"/>
    </source>
</evidence>
<dbReference type="Proteomes" id="UP001143674">
    <property type="component" value="Unassembled WGS sequence"/>
</dbReference>
<organism evidence="1 2">
    <name type="scientific">Ralstonia solanacearum</name>
    <name type="common">Pseudomonas solanacearum</name>
    <dbReference type="NCBI Taxonomy" id="305"/>
    <lineage>
        <taxon>Bacteria</taxon>
        <taxon>Pseudomonadati</taxon>
        <taxon>Pseudomonadota</taxon>
        <taxon>Betaproteobacteria</taxon>
        <taxon>Burkholderiales</taxon>
        <taxon>Burkholderiaceae</taxon>
        <taxon>Ralstonia</taxon>
        <taxon>Ralstonia solanacearum species complex</taxon>
    </lineage>
</organism>
<gene>
    <name evidence="1" type="ORF">LBW55_02145</name>
</gene>
<proteinExistence type="predicted"/>
<dbReference type="RefSeq" id="WP_230586822.1">
    <property type="nucleotide sequence ID" value="NZ_CDRX01000001.1"/>
</dbReference>
<reference evidence="1" key="1">
    <citation type="submission" date="2021-09" db="EMBL/GenBank/DDBJ databases">
        <title>Genomic analysis of Ralstonia spp.</title>
        <authorList>
            <person name="Aburjaile F."/>
            <person name="Ariute J.C."/>
            <person name="Pais A.K.L."/>
            <person name="Albuquerque G.M.R."/>
            <person name="Silva A.M.F."/>
            <person name="Brenig B."/>
            <person name="Azevedo V."/>
            <person name="Matiuzzi M."/>
            <person name="Ramos R."/>
            <person name="Goes-Neto A."/>
            <person name="Soares S."/>
            <person name="Iseppon A.M.B."/>
            <person name="Souza E."/>
            <person name="Gama M."/>
        </authorList>
    </citation>
    <scope>NUCLEOTIDE SEQUENCE</scope>
    <source>
        <strain evidence="1">B4</strain>
    </source>
</reference>
<protein>
    <submittedName>
        <fullName evidence="1">Uncharacterized protein</fullName>
    </submittedName>
</protein>
<name>A0AAE3NBF4_RALSL</name>
<dbReference type="AlphaFoldDB" id="A0AAE3NBF4"/>
<evidence type="ECO:0000313" key="2">
    <source>
        <dbReference type="Proteomes" id="UP001143674"/>
    </source>
</evidence>
<accession>A0AAE3NBF4</accession>
<sequence>MALLHKFLRRMGLLGNSDALANIGRIFHTTAARPFHTRCHNAKHHLAETIHMLKKLWKAGGVLSTMFLLNGCGVFLFGKYEPPALAPDKTTHITFQNDYSSTTHLLVAEKPGACVSANKRFGWQPNGMLPYGEAVQFDVARGEPVHIDIFDQADNGISYWSCAIDNVYTFDRADVTLRFTRAPRGCKVEFTDASGAPVTPRMEPYDWQACHPTPQPINSRSN</sequence>
<comment type="caution">
    <text evidence="1">The sequence shown here is derived from an EMBL/GenBank/DDBJ whole genome shotgun (WGS) entry which is preliminary data.</text>
</comment>
<dbReference type="EMBL" id="JAIVEX010000001">
    <property type="protein sequence ID" value="MDB0520417.1"/>
    <property type="molecule type" value="Genomic_DNA"/>
</dbReference>